<keyword evidence="6" id="KW-0378">Hydrolase</keyword>
<dbReference type="Pfam" id="PF13930">
    <property type="entry name" value="Endonuclea_NS_2"/>
    <property type="match status" value="1"/>
</dbReference>
<dbReference type="RefSeq" id="WP_348027166.1">
    <property type="nucleotide sequence ID" value="NZ_CP129113.1"/>
</dbReference>
<name>A0ABY9KX74_9BACI</name>
<gene>
    <name evidence="6" type="ORF">QR721_11700</name>
</gene>
<dbReference type="InterPro" id="IPR044929">
    <property type="entry name" value="DNA/RNA_non-sp_Endonuclease_sf"/>
</dbReference>
<evidence type="ECO:0000259" key="5">
    <source>
        <dbReference type="Pfam" id="PF13930"/>
    </source>
</evidence>
<keyword evidence="2" id="KW-1003">Cell membrane</keyword>
<keyword evidence="4" id="KW-0175">Coiled coil</keyword>
<protein>
    <submittedName>
        <fullName evidence="6">DNA/RNA non-specific endonuclease</fullName>
    </submittedName>
</protein>
<evidence type="ECO:0000313" key="6">
    <source>
        <dbReference type="EMBL" id="WLV24292.1"/>
    </source>
</evidence>
<feature type="domain" description="Type VII secretion system protein EssD-like" evidence="5">
    <location>
        <begin position="438"/>
        <end position="566"/>
    </location>
</feature>
<evidence type="ECO:0000256" key="4">
    <source>
        <dbReference type="SAM" id="Coils"/>
    </source>
</evidence>
<keyword evidence="3" id="KW-0472">Membrane</keyword>
<evidence type="ECO:0000256" key="3">
    <source>
        <dbReference type="ARBA" id="ARBA00023136"/>
    </source>
</evidence>
<accession>A0ABY9KX74</accession>
<dbReference type="InterPro" id="IPR051768">
    <property type="entry name" value="Bact_secretion_toxin"/>
</dbReference>
<feature type="coiled-coil region" evidence="4">
    <location>
        <begin position="27"/>
        <end position="54"/>
    </location>
</feature>
<dbReference type="EMBL" id="CP129113">
    <property type="protein sequence ID" value="WLV24292.1"/>
    <property type="molecule type" value="Genomic_DNA"/>
</dbReference>
<sequence>MDVKYLKSDWDKMKDGIGELIGKGVWGKGAIDDLKDATKNLEDAEADIKDLDSDHAISFSHVDHEGKYNKLFEQFEVLFDFTGKVGDIVKDTIDEPFHKDIDGFVEAIRDERIEGYTTDNLLGTTKVETLVHGMYDVEQKTVKKDSVSLDDLLAGENFYGNQIKTEFEALQAKGHQDFTEAEYRQAAMNTRAFEYDSIKDQQLQKEFWVDIAALVVVVGATLICPPAGLALGGIYGASQLGSAIAGKDLVSGRELDTQERWVRGALAPLDIIPGAKGVKSFGKALSAGDKLIDVSHIRNLSSKAKQHLDTGIRQTETLVKEAASQSAARMRDAKHAFEDGTRVLKEKAAHGAVAASKVIDQGITNIRNLSPNLMPSTPEGVVLKETVENERIVENKVQDILSKFDVNLGNKGTGNYSKALDDIVKDGSHFLDEFKLKPNVKYETNGYLYQTDEMGRIERASGELTLEMGERNSKHQLAAGGEDRVKAPSTQGDHGGHLIGTQFNGSPLIDNIVAMNGNVNVSAYKKLESAWAKALRDKREVIVDIRPVYEGNSVRPVSFKIKYTVDGEKFKASLKNVYGGK</sequence>
<evidence type="ECO:0000256" key="1">
    <source>
        <dbReference type="ARBA" id="ARBA00004236"/>
    </source>
</evidence>
<keyword evidence="6" id="KW-0255">Endonuclease</keyword>
<reference evidence="6" key="1">
    <citation type="submission" date="2023-06" db="EMBL/GenBank/DDBJ databases">
        <title>A Treasure from Seagulls: Isolation and Description of Aciduricobacillus qingdaonensis gen. nov., sp. nov., a Rare Obligately Uric Acid-utilizing Member in the Family Bacillaceae.</title>
        <authorList>
            <person name="Liu W."/>
            <person name="Wang B."/>
        </authorList>
    </citation>
    <scope>NUCLEOTIDE SEQUENCE</scope>
    <source>
        <strain evidence="6">44XB</strain>
    </source>
</reference>
<organism evidence="6 7">
    <name type="scientific">Aciduricibacillus chroicocephali</name>
    <dbReference type="NCBI Taxonomy" id="3054939"/>
    <lineage>
        <taxon>Bacteria</taxon>
        <taxon>Bacillati</taxon>
        <taxon>Bacillota</taxon>
        <taxon>Bacilli</taxon>
        <taxon>Bacillales</taxon>
        <taxon>Bacillaceae</taxon>
        <taxon>Aciduricibacillus</taxon>
    </lineage>
</organism>
<dbReference type="Gene3D" id="3.40.570.10">
    <property type="entry name" value="Extracellular Endonuclease, subunit A"/>
    <property type="match status" value="1"/>
</dbReference>
<dbReference type="GO" id="GO:0004519">
    <property type="term" value="F:endonuclease activity"/>
    <property type="evidence" value="ECO:0007669"/>
    <property type="project" value="UniProtKB-KW"/>
</dbReference>
<keyword evidence="7" id="KW-1185">Reference proteome</keyword>
<keyword evidence="6" id="KW-0540">Nuclease</keyword>
<evidence type="ECO:0000256" key="2">
    <source>
        <dbReference type="ARBA" id="ARBA00022475"/>
    </source>
</evidence>
<proteinExistence type="predicted"/>
<dbReference type="Proteomes" id="UP001180087">
    <property type="component" value="Chromosome"/>
</dbReference>
<dbReference type="InterPro" id="IPR044927">
    <property type="entry name" value="Endonuclea_NS_2"/>
</dbReference>
<dbReference type="PANTHER" id="PTHR34976">
    <property type="entry name" value="RIBONUCLEASE YQCG-RELATED"/>
    <property type="match status" value="1"/>
</dbReference>
<dbReference type="PANTHER" id="PTHR34976:SF2">
    <property type="entry name" value="TYPE VII SECRETION SYSTEM PROTEIN ESSD"/>
    <property type="match status" value="1"/>
</dbReference>
<evidence type="ECO:0000313" key="7">
    <source>
        <dbReference type="Proteomes" id="UP001180087"/>
    </source>
</evidence>
<comment type="subcellular location">
    <subcellularLocation>
        <location evidence="1">Cell membrane</location>
    </subcellularLocation>
</comment>